<comment type="caution">
    <text evidence="3">The sequence shown here is derived from an EMBL/GenBank/DDBJ whole genome shotgun (WGS) entry which is preliminary data.</text>
</comment>
<dbReference type="EMBL" id="CAKOGL010000004">
    <property type="protein sequence ID" value="CAH2085358.1"/>
    <property type="molecule type" value="Genomic_DNA"/>
</dbReference>
<evidence type="ECO:0000313" key="4">
    <source>
        <dbReference type="Proteomes" id="UP001153954"/>
    </source>
</evidence>
<organism evidence="3 4">
    <name type="scientific">Euphydryas editha</name>
    <name type="common">Edith's checkerspot</name>
    <dbReference type="NCBI Taxonomy" id="104508"/>
    <lineage>
        <taxon>Eukaryota</taxon>
        <taxon>Metazoa</taxon>
        <taxon>Ecdysozoa</taxon>
        <taxon>Arthropoda</taxon>
        <taxon>Hexapoda</taxon>
        <taxon>Insecta</taxon>
        <taxon>Pterygota</taxon>
        <taxon>Neoptera</taxon>
        <taxon>Endopterygota</taxon>
        <taxon>Lepidoptera</taxon>
        <taxon>Glossata</taxon>
        <taxon>Ditrysia</taxon>
        <taxon>Papilionoidea</taxon>
        <taxon>Nymphalidae</taxon>
        <taxon>Nymphalinae</taxon>
        <taxon>Euphydryas</taxon>
    </lineage>
</organism>
<gene>
    <name evidence="3" type="ORF">EEDITHA_LOCUS1839</name>
</gene>
<name>A0AAU9TFC9_EUPED</name>
<protein>
    <recommendedName>
        <fullName evidence="5">Secreted protein</fullName>
    </recommendedName>
</protein>
<dbReference type="Proteomes" id="UP001153954">
    <property type="component" value="Unassembled WGS sequence"/>
</dbReference>
<feature type="chain" id="PRO_5043471249" description="Secreted protein" evidence="2">
    <location>
        <begin position="25"/>
        <end position="95"/>
    </location>
</feature>
<keyword evidence="2" id="KW-0732">Signal</keyword>
<keyword evidence="4" id="KW-1185">Reference proteome</keyword>
<proteinExistence type="predicted"/>
<evidence type="ECO:0000256" key="1">
    <source>
        <dbReference type="SAM" id="MobiDB-lite"/>
    </source>
</evidence>
<accession>A0AAU9TFC9</accession>
<feature type="signal peptide" evidence="2">
    <location>
        <begin position="1"/>
        <end position="24"/>
    </location>
</feature>
<sequence>MKAANITVLTTILLIAKSWRAVISLKILNCFKKSGFIKENQKNLPIIIHDEEPAIEPLVFISRLIFSDFVQVVERENRESEKSSRRTSNRTTSRH</sequence>
<reference evidence="3" key="1">
    <citation type="submission" date="2022-03" db="EMBL/GenBank/DDBJ databases">
        <authorList>
            <person name="Tunstrom K."/>
        </authorList>
    </citation>
    <scope>NUCLEOTIDE SEQUENCE</scope>
</reference>
<feature type="region of interest" description="Disordered" evidence="1">
    <location>
        <begin position="74"/>
        <end position="95"/>
    </location>
</feature>
<feature type="compositionally biased region" description="Basic residues" evidence="1">
    <location>
        <begin position="85"/>
        <end position="95"/>
    </location>
</feature>
<evidence type="ECO:0000256" key="2">
    <source>
        <dbReference type="SAM" id="SignalP"/>
    </source>
</evidence>
<feature type="compositionally biased region" description="Basic and acidic residues" evidence="1">
    <location>
        <begin position="74"/>
        <end position="84"/>
    </location>
</feature>
<dbReference type="AlphaFoldDB" id="A0AAU9TFC9"/>
<evidence type="ECO:0000313" key="3">
    <source>
        <dbReference type="EMBL" id="CAH2085358.1"/>
    </source>
</evidence>
<evidence type="ECO:0008006" key="5">
    <source>
        <dbReference type="Google" id="ProtNLM"/>
    </source>
</evidence>